<dbReference type="Proteomes" id="UP000255297">
    <property type="component" value="Unassembled WGS sequence"/>
</dbReference>
<name>A0A378LV20_9GAMM</name>
<keyword evidence="2" id="KW-1185">Reference proteome</keyword>
<dbReference type="AlphaFoldDB" id="A0A378LV20"/>
<reference evidence="1 2" key="1">
    <citation type="submission" date="2018-06" db="EMBL/GenBank/DDBJ databases">
        <authorList>
            <consortium name="Pathogen Informatics"/>
            <person name="Doyle S."/>
        </authorList>
    </citation>
    <scope>NUCLEOTIDE SEQUENCE [LARGE SCALE GENOMIC DNA]</scope>
    <source>
        <strain evidence="1 2">NCTC11532</strain>
    </source>
</reference>
<organism evidence="1 2">
    <name type="scientific">Legionella wadsworthii</name>
    <dbReference type="NCBI Taxonomy" id="28088"/>
    <lineage>
        <taxon>Bacteria</taxon>
        <taxon>Pseudomonadati</taxon>
        <taxon>Pseudomonadota</taxon>
        <taxon>Gammaproteobacteria</taxon>
        <taxon>Legionellales</taxon>
        <taxon>Legionellaceae</taxon>
        <taxon>Legionella</taxon>
    </lineage>
</organism>
<proteinExistence type="predicted"/>
<evidence type="ECO:0000313" key="1">
    <source>
        <dbReference type="EMBL" id="STY31185.1"/>
    </source>
</evidence>
<sequence>MENETLKALIADEKDILALSRRLLRHSTSYLSLRGVIQCLRQIISEQHSLRYYHASDQAYPQKLSSIQDLRKKLRSLLTENYGLTWFTRVVDRNCSDDLKLKERLYQFIQRTIGPVINLSISIEDKRKYLVVAFPNSEIRNIFLKNLGIYQKRGVLVIHENQVFFPASLSENQRLVVTFPTVKIKESFIHLLNLTKTKLVSSSYNDCSLYVNDRRILDTASKFYFAIQCPYFNSYYQIRHASLMLAQSYRDRNSFFSMERFPIELTLKIASDVCSSDAMSPEEKMKTAESNFGWPI</sequence>
<gene>
    <name evidence="1" type="ORF">NCTC11532_02777</name>
</gene>
<accession>A0A378LV20</accession>
<evidence type="ECO:0000313" key="2">
    <source>
        <dbReference type="Proteomes" id="UP000255297"/>
    </source>
</evidence>
<dbReference type="EMBL" id="UGPB01000001">
    <property type="protein sequence ID" value="STY31185.1"/>
    <property type="molecule type" value="Genomic_DNA"/>
</dbReference>
<protein>
    <submittedName>
        <fullName evidence="1">Dot/Icm T4SS effector</fullName>
    </submittedName>
</protein>